<dbReference type="Proteomes" id="UP000238479">
    <property type="component" value="Chromosome 5"/>
</dbReference>
<gene>
    <name evidence="1" type="ORF">RchiOBHm_Chr5g0000821</name>
</gene>
<evidence type="ECO:0000313" key="2">
    <source>
        <dbReference type="Proteomes" id="UP000238479"/>
    </source>
</evidence>
<proteinExistence type="predicted"/>
<name>A0A2P6Q210_ROSCH</name>
<dbReference type="PANTHER" id="PTHR34570">
    <property type="entry name" value="OS03G0593100 PROTEIN"/>
    <property type="match status" value="1"/>
</dbReference>
<dbReference type="AlphaFoldDB" id="A0A2P6Q210"/>
<accession>A0A2P6Q210</accession>
<evidence type="ECO:0000313" key="1">
    <source>
        <dbReference type="EMBL" id="PRQ28233.1"/>
    </source>
</evidence>
<comment type="caution">
    <text evidence="1">The sequence shown here is derived from an EMBL/GenBank/DDBJ whole genome shotgun (WGS) entry which is preliminary data.</text>
</comment>
<sequence>MGKDISNDGIVVVRSSIALLQERFRELQRVKVMREQREVLRRLALSEPNHSMNYEPEAARLLFHPNAHDHDVQLAHGHESSSSSPLSLWPTLQLQKRKREEEYYTHWRRRKIINEIPLINLWPTVTDTSSSSSSSVETCSLNKLETSECDFDYVDTSLHL</sequence>
<organism evidence="1 2">
    <name type="scientific">Rosa chinensis</name>
    <name type="common">China rose</name>
    <dbReference type="NCBI Taxonomy" id="74649"/>
    <lineage>
        <taxon>Eukaryota</taxon>
        <taxon>Viridiplantae</taxon>
        <taxon>Streptophyta</taxon>
        <taxon>Embryophyta</taxon>
        <taxon>Tracheophyta</taxon>
        <taxon>Spermatophyta</taxon>
        <taxon>Magnoliopsida</taxon>
        <taxon>eudicotyledons</taxon>
        <taxon>Gunneridae</taxon>
        <taxon>Pentapetalae</taxon>
        <taxon>rosids</taxon>
        <taxon>fabids</taxon>
        <taxon>Rosales</taxon>
        <taxon>Rosaceae</taxon>
        <taxon>Rosoideae</taxon>
        <taxon>Rosoideae incertae sedis</taxon>
        <taxon>Rosa</taxon>
    </lineage>
</organism>
<protein>
    <submittedName>
        <fullName evidence="1">Uncharacterized protein</fullName>
    </submittedName>
</protein>
<dbReference type="PANTHER" id="PTHR34570:SF12">
    <property type="entry name" value="EXPRESSED PROTEIN"/>
    <property type="match status" value="1"/>
</dbReference>
<dbReference type="Gramene" id="PRQ28233">
    <property type="protein sequence ID" value="PRQ28233"/>
    <property type="gene ID" value="RchiOBHm_Chr5g0000821"/>
</dbReference>
<keyword evidence="2" id="KW-1185">Reference proteome</keyword>
<dbReference type="EMBL" id="PDCK01000043">
    <property type="protein sequence ID" value="PRQ28233.1"/>
    <property type="molecule type" value="Genomic_DNA"/>
</dbReference>
<reference evidence="1 2" key="1">
    <citation type="journal article" date="2018" name="Nat. Genet.">
        <title>The Rosa genome provides new insights in the design of modern roses.</title>
        <authorList>
            <person name="Bendahmane M."/>
        </authorList>
    </citation>
    <scope>NUCLEOTIDE SEQUENCE [LARGE SCALE GENOMIC DNA]</scope>
    <source>
        <strain evidence="2">cv. Old Blush</strain>
    </source>
</reference>